<evidence type="ECO:0000313" key="2">
    <source>
        <dbReference type="Proteomes" id="UP000271624"/>
    </source>
</evidence>
<name>A0A433V2Z6_9CYAN</name>
<comment type="caution">
    <text evidence="1">The sequence shown here is derived from an EMBL/GenBank/DDBJ whole genome shotgun (WGS) entry which is preliminary data.</text>
</comment>
<reference evidence="1" key="2">
    <citation type="journal article" date="2019" name="Genome Biol. Evol.">
        <title>Day and night: Metabolic profiles and evolutionary relationships of six axenic non-marine cyanobacteria.</title>
        <authorList>
            <person name="Will S.E."/>
            <person name="Henke P."/>
            <person name="Boedeker C."/>
            <person name="Huang S."/>
            <person name="Brinkmann H."/>
            <person name="Rohde M."/>
            <person name="Jarek M."/>
            <person name="Friedl T."/>
            <person name="Seufert S."/>
            <person name="Schumacher M."/>
            <person name="Overmann J."/>
            <person name="Neumann-Schaal M."/>
            <person name="Petersen J."/>
        </authorList>
    </citation>
    <scope>NUCLEOTIDE SEQUENCE [LARGE SCALE GENOMIC DNA]</scope>
    <source>
        <strain evidence="1">PCC 7102</strain>
    </source>
</reference>
<dbReference type="Proteomes" id="UP000271624">
    <property type="component" value="Unassembled WGS sequence"/>
</dbReference>
<keyword evidence="2" id="KW-1185">Reference proteome</keyword>
<protein>
    <submittedName>
        <fullName evidence="1">Uncharacterized protein</fullName>
    </submittedName>
</protein>
<dbReference type="EMBL" id="RSCL01000024">
    <property type="protein sequence ID" value="RUT00448.1"/>
    <property type="molecule type" value="Genomic_DNA"/>
</dbReference>
<dbReference type="PANTHER" id="PTHR35567">
    <property type="entry name" value="MALATE DEHYDROGENASE (AFU_ORTHOLOGUE AFUA_2G13800)"/>
    <property type="match status" value="1"/>
</dbReference>
<dbReference type="Pfam" id="PF11937">
    <property type="entry name" value="DUF3455"/>
    <property type="match status" value="1"/>
</dbReference>
<sequence>MQAPNVKDIPWQILSAKYYIKAGVFSNINYIQRVDTVGGQAPKVGCDSSYVGNEVRVNYSANYYFYGAAQ</sequence>
<evidence type="ECO:0000313" key="1">
    <source>
        <dbReference type="EMBL" id="RUT00448.1"/>
    </source>
</evidence>
<accession>A0A433V2Z6</accession>
<gene>
    <name evidence="1" type="ORF">DSM106972_075760</name>
</gene>
<dbReference type="InterPro" id="IPR021851">
    <property type="entry name" value="DUF3455"/>
</dbReference>
<organism evidence="1 2">
    <name type="scientific">Dulcicalothrix desertica PCC 7102</name>
    <dbReference type="NCBI Taxonomy" id="232991"/>
    <lineage>
        <taxon>Bacteria</taxon>
        <taxon>Bacillati</taxon>
        <taxon>Cyanobacteriota</taxon>
        <taxon>Cyanophyceae</taxon>
        <taxon>Nostocales</taxon>
        <taxon>Calotrichaceae</taxon>
        <taxon>Dulcicalothrix</taxon>
    </lineage>
</organism>
<proteinExistence type="predicted"/>
<reference evidence="1" key="1">
    <citation type="submission" date="2018-12" db="EMBL/GenBank/DDBJ databases">
        <authorList>
            <person name="Will S."/>
            <person name="Neumann-Schaal M."/>
            <person name="Henke P."/>
        </authorList>
    </citation>
    <scope>NUCLEOTIDE SEQUENCE</scope>
    <source>
        <strain evidence="1">PCC 7102</strain>
    </source>
</reference>
<dbReference type="PANTHER" id="PTHR35567:SF1">
    <property type="entry name" value="CONSERVED FUNGAL PROTEIN (AFU_ORTHOLOGUE AFUA_1G14230)"/>
    <property type="match status" value="1"/>
</dbReference>
<dbReference type="AlphaFoldDB" id="A0A433V2Z6"/>